<comment type="caution">
    <text evidence="2">The sequence shown here is derived from an EMBL/GenBank/DDBJ whole genome shotgun (WGS) entry which is preliminary data.</text>
</comment>
<evidence type="ECO:0000313" key="3">
    <source>
        <dbReference type="Proteomes" id="UP001630127"/>
    </source>
</evidence>
<feature type="compositionally biased region" description="Basic and acidic residues" evidence="1">
    <location>
        <begin position="88"/>
        <end position="104"/>
    </location>
</feature>
<dbReference type="Proteomes" id="UP001630127">
    <property type="component" value="Unassembled WGS sequence"/>
</dbReference>
<organism evidence="2 3">
    <name type="scientific">Cinchona calisaya</name>
    <dbReference type="NCBI Taxonomy" id="153742"/>
    <lineage>
        <taxon>Eukaryota</taxon>
        <taxon>Viridiplantae</taxon>
        <taxon>Streptophyta</taxon>
        <taxon>Embryophyta</taxon>
        <taxon>Tracheophyta</taxon>
        <taxon>Spermatophyta</taxon>
        <taxon>Magnoliopsida</taxon>
        <taxon>eudicotyledons</taxon>
        <taxon>Gunneridae</taxon>
        <taxon>Pentapetalae</taxon>
        <taxon>asterids</taxon>
        <taxon>lamiids</taxon>
        <taxon>Gentianales</taxon>
        <taxon>Rubiaceae</taxon>
        <taxon>Cinchonoideae</taxon>
        <taxon>Cinchoneae</taxon>
        <taxon>Cinchona</taxon>
    </lineage>
</organism>
<protein>
    <submittedName>
        <fullName evidence="2">Uncharacterized protein</fullName>
    </submittedName>
</protein>
<name>A0ABD3AF63_9GENT</name>
<reference evidence="2 3" key="1">
    <citation type="submission" date="2024-11" db="EMBL/GenBank/DDBJ databases">
        <title>A near-complete genome assembly of Cinchona calisaya.</title>
        <authorList>
            <person name="Lian D.C."/>
            <person name="Zhao X.W."/>
            <person name="Wei L."/>
        </authorList>
    </citation>
    <scope>NUCLEOTIDE SEQUENCE [LARGE SCALE GENOMIC DNA]</scope>
    <source>
        <tissue evidence="2">Nenye</tissue>
    </source>
</reference>
<dbReference type="EMBL" id="JBJUIK010000004">
    <property type="protein sequence ID" value="KAL3529834.1"/>
    <property type="molecule type" value="Genomic_DNA"/>
</dbReference>
<evidence type="ECO:0000313" key="2">
    <source>
        <dbReference type="EMBL" id="KAL3529834.1"/>
    </source>
</evidence>
<evidence type="ECO:0000256" key="1">
    <source>
        <dbReference type="SAM" id="MobiDB-lite"/>
    </source>
</evidence>
<gene>
    <name evidence="2" type="ORF">ACH5RR_009156</name>
</gene>
<sequence>MTTRSSVYSTSIHHSNLVQKVFPYHLLVPIPQLKHLKENLVSFWSVMEAIVPTVASLECLPLLSRHTQDSSQRGFKATLRSPQELSSEMDKEKVPLVVDRSGKS</sequence>
<accession>A0ABD3AF63</accession>
<feature type="region of interest" description="Disordered" evidence="1">
    <location>
        <begin position="67"/>
        <end position="104"/>
    </location>
</feature>
<keyword evidence="3" id="KW-1185">Reference proteome</keyword>
<proteinExistence type="predicted"/>
<dbReference type="AlphaFoldDB" id="A0ABD3AF63"/>